<evidence type="ECO:0000256" key="2">
    <source>
        <dbReference type="SAM" id="Phobius"/>
    </source>
</evidence>
<dbReference type="Proteomes" id="UP001590950">
    <property type="component" value="Unassembled WGS sequence"/>
</dbReference>
<evidence type="ECO:0000313" key="3">
    <source>
        <dbReference type="EMBL" id="KAL2036730.1"/>
    </source>
</evidence>
<reference evidence="3 4" key="1">
    <citation type="submission" date="2024-09" db="EMBL/GenBank/DDBJ databases">
        <title>Rethinking Asexuality: The Enigmatic Case of Functional Sexual Genes in Lepraria (Stereocaulaceae).</title>
        <authorList>
            <person name="Doellman M."/>
            <person name="Sun Y."/>
            <person name="Barcenas-Pena A."/>
            <person name="Lumbsch H.T."/>
            <person name="Grewe F."/>
        </authorList>
    </citation>
    <scope>NUCLEOTIDE SEQUENCE [LARGE SCALE GENOMIC DNA]</scope>
    <source>
        <strain evidence="3 4">Mercado 3170</strain>
    </source>
</reference>
<organism evidence="3 4">
    <name type="scientific">Stereocaulon virgatum</name>
    <dbReference type="NCBI Taxonomy" id="373712"/>
    <lineage>
        <taxon>Eukaryota</taxon>
        <taxon>Fungi</taxon>
        <taxon>Dikarya</taxon>
        <taxon>Ascomycota</taxon>
        <taxon>Pezizomycotina</taxon>
        <taxon>Lecanoromycetes</taxon>
        <taxon>OSLEUM clade</taxon>
        <taxon>Lecanoromycetidae</taxon>
        <taxon>Lecanorales</taxon>
        <taxon>Lecanorineae</taxon>
        <taxon>Stereocaulaceae</taxon>
        <taxon>Stereocaulon</taxon>
    </lineage>
</organism>
<accession>A0ABR3ZUF7</accession>
<feature type="region of interest" description="Disordered" evidence="1">
    <location>
        <begin position="199"/>
        <end position="235"/>
    </location>
</feature>
<name>A0ABR3ZUF7_9LECA</name>
<feature type="transmembrane region" description="Helical" evidence="2">
    <location>
        <begin position="161"/>
        <end position="180"/>
    </location>
</feature>
<feature type="compositionally biased region" description="Basic and acidic residues" evidence="1">
    <location>
        <begin position="214"/>
        <end position="223"/>
    </location>
</feature>
<feature type="region of interest" description="Disordered" evidence="1">
    <location>
        <begin position="39"/>
        <end position="76"/>
    </location>
</feature>
<keyword evidence="4" id="KW-1185">Reference proteome</keyword>
<dbReference type="EMBL" id="JBEFKJ010000052">
    <property type="protein sequence ID" value="KAL2036730.1"/>
    <property type="molecule type" value="Genomic_DNA"/>
</dbReference>
<protein>
    <submittedName>
        <fullName evidence="3">Uncharacterized protein</fullName>
    </submittedName>
</protein>
<sequence length="235" mass="24973">MRLISNYPRQLVLPSPITIIATSTAAPALPKRADQPAICHGQGCLSVPSPPPPPPPPATTTPPPAAPTPRDNGGPATITEQVTIHVWTTIISWRTAYNTVVGVTSFNTIATTTTTITQPTTVTQKVDVTIPVTVTAPPLATTSSAPEPVQTKKHALQTGDVIAIVLAVIIVILLGAMYVLTRRFYRMYRAERVLRKQVQTEGTELRAGNGVPADGKDGEEWEKLGWSSRAGGDSS</sequence>
<gene>
    <name evidence="3" type="ORF">N7G274_010525</name>
</gene>
<evidence type="ECO:0000256" key="1">
    <source>
        <dbReference type="SAM" id="MobiDB-lite"/>
    </source>
</evidence>
<proteinExistence type="predicted"/>
<comment type="caution">
    <text evidence="3">The sequence shown here is derived from an EMBL/GenBank/DDBJ whole genome shotgun (WGS) entry which is preliminary data.</text>
</comment>
<keyword evidence="2" id="KW-0472">Membrane</keyword>
<keyword evidence="2" id="KW-0812">Transmembrane</keyword>
<keyword evidence="2" id="KW-1133">Transmembrane helix</keyword>
<evidence type="ECO:0000313" key="4">
    <source>
        <dbReference type="Proteomes" id="UP001590950"/>
    </source>
</evidence>
<feature type="compositionally biased region" description="Pro residues" evidence="1">
    <location>
        <begin position="48"/>
        <end position="67"/>
    </location>
</feature>